<evidence type="ECO:0000256" key="1">
    <source>
        <dbReference type="SAM" id="MobiDB-lite"/>
    </source>
</evidence>
<dbReference type="AlphaFoldDB" id="A0AAP0Q5V8"/>
<reference evidence="2 3" key="1">
    <citation type="submission" date="2024-01" db="EMBL/GenBank/DDBJ databases">
        <title>Genome assemblies of Stephania.</title>
        <authorList>
            <person name="Yang L."/>
        </authorList>
    </citation>
    <scope>NUCLEOTIDE SEQUENCE [LARGE SCALE GENOMIC DNA]</scope>
    <source>
        <strain evidence="2">YNDBR</strain>
        <tissue evidence="2">Leaf</tissue>
    </source>
</reference>
<name>A0AAP0Q5V8_9MAGN</name>
<gene>
    <name evidence="2" type="ORF">Syun_001017</name>
</gene>
<comment type="caution">
    <text evidence="2">The sequence shown here is derived from an EMBL/GenBank/DDBJ whole genome shotgun (WGS) entry which is preliminary data.</text>
</comment>
<proteinExistence type="predicted"/>
<evidence type="ECO:0000313" key="3">
    <source>
        <dbReference type="Proteomes" id="UP001420932"/>
    </source>
</evidence>
<accession>A0AAP0Q5V8</accession>
<evidence type="ECO:0000313" key="2">
    <source>
        <dbReference type="EMBL" id="KAK9168877.1"/>
    </source>
</evidence>
<dbReference type="EMBL" id="JBBNAF010000001">
    <property type="protein sequence ID" value="KAK9168877.1"/>
    <property type="molecule type" value="Genomic_DNA"/>
</dbReference>
<feature type="region of interest" description="Disordered" evidence="1">
    <location>
        <begin position="51"/>
        <end position="76"/>
    </location>
</feature>
<keyword evidence="3" id="KW-1185">Reference proteome</keyword>
<protein>
    <submittedName>
        <fullName evidence="2">Uncharacterized protein</fullName>
    </submittedName>
</protein>
<organism evidence="2 3">
    <name type="scientific">Stephania yunnanensis</name>
    <dbReference type="NCBI Taxonomy" id="152371"/>
    <lineage>
        <taxon>Eukaryota</taxon>
        <taxon>Viridiplantae</taxon>
        <taxon>Streptophyta</taxon>
        <taxon>Embryophyta</taxon>
        <taxon>Tracheophyta</taxon>
        <taxon>Spermatophyta</taxon>
        <taxon>Magnoliopsida</taxon>
        <taxon>Ranunculales</taxon>
        <taxon>Menispermaceae</taxon>
        <taxon>Menispermoideae</taxon>
        <taxon>Cissampelideae</taxon>
        <taxon>Stephania</taxon>
    </lineage>
</organism>
<dbReference type="Proteomes" id="UP001420932">
    <property type="component" value="Unassembled WGS sequence"/>
</dbReference>
<sequence length="94" mass="10482">MEEVEFQAMDIATDLAKVTNGNNVMDSGGSRNTSLEIMNFKDIEIKLQEERKKKKKDIITSPTEGDPVETQSLTGLMPNGPIGRYLLKRKRGLA</sequence>